<protein>
    <submittedName>
        <fullName evidence="1">Uncharacterized protein</fullName>
    </submittedName>
</protein>
<reference evidence="1 2" key="1">
    <citation type="submission" date="2016-07" db="EMBL/GenBank/DDBJ databases">
        <title>Pervasive Adenine N6-methylation of Active Genes in Fungi.</title>
        <authorList>
            <consortium name="DOE Joint Genome Institute"/>
            <person name="Mondo S.J."/>
            <person name="Dannebaum R.O."/>
            <person name="Kuo R.C."/>
            <person name="Labutti K."/>
            <person name="Haridas S."/>
            <person name="Kuo A."/>
            <person name="Salamov A."/>
            <person name="Ahrendt S.R."/>
            <person name="Lipzen A."/>
            <person name="Sullivan W."/>
            <person name="Andreopoulos W.B."/>
            <person name="Clum A."/>
            <person name="Lindquist E."/>
            <person name="Daum C."/>
            <person name="Ramamoorthy G.K."/>
            <person name="Gryganskyi A."/>
            <person name="Culley D."/>
            <person name="Magnuson J.K."/>
            <person name="James T.Y."/>
            <person name="O'Malley M.A."/>
            <person name="Stajich J.E."/>
            <person name="Spatafora J.W."/>
            <person name="Visel A."/>
            <person name="Grigoriev I.V."/>
        </authorList>
    </citation>
    <scope>NUCLEOTIDE SEQUENCE [LARGE SCALE GENOMIC DNA]</scope>
    <source>
        <strain evidence="1 2">CBS 931.73</strain>
    </source>
</reference>
<evidence type="ECO:0000313" key="2">
    <source>
        <dbReference type="Proteomes" id="UP000193498"/>
    </source>
</evidence>
<comment type="caution">
    <text evidence="1">The sequence shown here is derived from an EMBL/GenBank/DDBJ whole genome shotgun (WGS) entry which is preliminary data.</text>
</comment>
<accession>A0A1Y1XTY9</accession>
<name>A0A1Y1XTY9_9FUNG</name>
<dbReference type="Proteomes" id="UP000193498">
    <property type="component" value="Unassembled WGS sequence"/>
</dbReference>
<keyword evidence="2" id="KW-1185">Reference proteome</keyword>
<evidence type="ECO:0000313" key="1">
    <source>
        <dbReference type="EMBL" id="ORX88754.1"/>
    </source>
</evidence>
<proteinExistence type="predicted"/>
<dbReference type="AlphaFoldDB" id="A0A1Y1XTY9"/>
<dbReference type="EMBL" id="MCFE01000501">
    <property type="protein sequence ID" value="ORX88754.1"/>
    <property type="molecule type" value="Genomic_DNA"/>
</dbReference>
<organism evidence="1 2">
    <name type="scientific">Basidiobolus meristosporus CBS 931.73</name>
    <dbReference type="NCBI Taxonomy" id="1314790"/>
    <lineage>
        <taxon>Eukaryota</taxon>
        <taxon>Fungi</taxon>
        <taxon>Fungi incertae sedis</taxon>
        <taxon>Zoopagomycota</taxon>
        <taxon>Entomophthoromycotina</taxon>
        <taxon>Basidiobolomycetes</taxon>
        <taxon>Basidiobolales</taxon>
        <taxon>Basidiobolaceae</taxon>
        <taxon>Basidiobolus</taxon>
    </lineage>
</organism>
<sequence>MPYTSIPKPPESSELIDDLSASAQYWTIREKEMGRSQPRNSHYYAGSTMVTPHQGFPYQPYEPVLTPQHEYYGAPPPPFQPSFQHATHQDGYNYWNQQNDTYGYHPHQNSSPYFPQPSYPARETPIYYGHHAEFPQGHFQESSEPHSGYPLRMPDPLDYISSNHPHFAFEMSPYYPAGYEHSDFMTIPDPRGTFLDILIPARFFTVLPDYQVSQADINPYDPALLPIAHEGLLRTLQSKRGIGQNNEYFNCFSGHEIVVRLVLSRQAPAPALTIACTRAPSAMFLRWLEEKPH</sequence>
<gene>
    <name evidence="1" type="ORF">K493DRAFT_319232</name>
</gene>
<dbReference type="InParanoid" id="A0A1Y1XTY9"/>